<dbReference type="OrthoDB" id="2134400at2759"/>
<dbReference type="AlphaFoldDB" id="A0A9P7Z8P4"/>
<dbReference type="EMBL" id="MU253780">
    <property type="protein sequence ID" value="KAG9247172.1"/>
    <property type="molecule type" value="Genomic_DNA"/>
</dbReference>
<feature type="region of interest" description="Disordered" evidence="1">
    <location>
        <begin position="1"/>
        <end position="367"/>
    </location>
</feature>
<feature type="compositionally biased region" description="Low complexity" evidence="1">
    <location>
        <begin position="311"/>
        <end position="320"/>
    </location>
</feature>
<dbReference type="PANTHER" id="PTHR10502:SF107">
    <property type="entry name" value="ANNEXIN ANXC4 (AFU_ORTHOLOGUE AFUA_3G07020)"/>
    <property type="match status" value="1"/>
</dbReference>
<feature type="compositionally biased region" description="Basic and acidic residues" evidence="1">
    <location>
        <begin position="68"/>
        <end position="90"/>
    </location>
</feature>
<evidence type="ECO:0000256" key="1">
    <source>
        <dbReference type="SAM" id="MobiDB-lite"/>
    </source>
</evidence>
<accession>A0A9P7Z8P4</accession>
<feature type="compositionally biased region" description="Basic and acidic residues" evidence="1">
    <location>
        <begin position="48"/>
        <end position="59"/>
    </location>
</feature>
<keyword evidence="3" id="KW-1185">Reference proteome</keyword>
<dbReference type="GO" id="GO:0012506">
    <property type="term" value="C:vesicle membrane"/>
    <property type="evidence" value="ECO:0007669"/>
    <property type="project" value="TreeGrafter"/>
</dbReference>
<feature type="compositionally biased region" description="Basic and acidic residues" evidence="1">
    <location>
        <begin position="7"/>
        <end position="38"/>
    </location>
</feature>
<feature type="compositionally biased region" description="Basic and acidic residues" evidence="1">
    <location>
        <begin position="143"/>
        <end position="202"/>
    </location>
</feature>
<comment type="caution">
    <text evidence="2">The sequence shown here is derived from an EMBL/GenBank/DDBJ whole genome shotgun (WGS) entry which is preliminary data.</text>
</comment>
<feature type="region of interest" description="Disordered" evidence="1">
    <location>
        <begin position="430"/>
        <end position="450"/>
    </location>
</feature>
<dbReference type="PANTHER" id="PTHR10502">
    <property type="entry name" value="ANNEXIN"/>
    <property type="match status" value="1"/>
</dbReference>
<dbReference type="Gene3D" id="1.10.220.10">
    <property type="entry name" value="Annexin"/>
    <property type="match status" value="2"/>
</dbReference>
<dbReference type="GO" id="GO:0005509">
    <property type="term" value="F:calcium ion binding"/>
    <property type="evidence" value="ECO:0007669"/>
    <property type="project" value="InterPro"/>
</dbReference>
<dbReference type="GO" id="GO:0005634">
    <property type="term" value="C:nucleus"/>
    <property type="evidence" value="ECO:0007669"/>
    <property type="project" value="TreeGrafter"/>
</dbReference>
<dbReference type="Proteomes" id="UP000887226">
    <property type="component" value="Unassembled WGS sequence"/>
</dbReference>
<organism evidence="2 3">
    <name type="scientific">Calycina marina</name>
    <dbReference type="NCBI Taxonomy" id="1763456"/>
    <lineage>
        <taxon>Eukaryota</taxon>
        <taxon>Fungi</taxon>
        <taxon>Dikarya</taxon>
        <taxon>Ascomycota</taxon>
        <taxon>Pezizomycotina</taxon>
        <taxon>Leotiomycetes</taxon>
        <taxon>Helotiales</taxon>
        <taxon>Pezizellaceae</taxon>
        <taxon>Calycina</taxon>
    </lineage>
</organism>
<reference evidence="2" key="1">
    <citation type="journal article" date="2021" name="IMA Fungus">
        <title>Genomic characterization of three marine fungi, including Emericellopsis atlantica sp. nov. with signatures of a generalist lifestyle and marine biomass degradation.</title>
        <authorList>
            <person name="Hagestad O.C."/>
            <person name="Hou L."/>
            <person name="Andersen J.H."/>
            <person name="Hansen E.H."/>
            <person name="Altermark B."/>
            <person name="Li C."/>
            <person name="Kuhnert E."/>
            <person name="Cox R.J."/>
            <person name="Crous P.W."/>
            <person name="Spatafora J.W."/>
            <person name="Lail K."/>
            <person name="Amirebrahimi M."/>
            <person name="Lipzen A."/>
            <person name="Pangilinan J."/>
            <person name="Andreopoulos W."/>
            <person name="Hayes R.D."/>
            <person name="Ng V."/>
            <person name="Grigoriev I.V."/>
            <person name="Jackson S.A."/>
            <person name="Sutton T.D.S."/>
            <person name="Dobson A.D.W."/>
            <person name="Rama T."/>
        </authorList>
    </citation>
    <scope>NUCLEOTIDE SEQUENCE</scope>
    <source>
        <strain evidence="2">TRa3180A</strain>
    </source>
</reference>
<gene>
    <name evidence="2" type="ORF">BJ878DRAFT_580901</name>
</gene>
<proteinExistence type="predicted"/>
<dbReference type="GO" id="GO:0005544">
    <property type="term" value="F:calcium-dependent phospholipid binding"/>
    <property type="evidence" value="ECO:0007669"/>
    <property type="project" value="InterPro"/>
</dbReference>
<dbReference type="GO" id="GO:0001786">
    <property type="term" value="F:phosphatidylserine binding"/>
    <property type="evidence" value="ECO:0007669"/>
    <property type="project" value="TreeGrafter"/>
</dbReference>
<dbReference type="InterPro" id="IPR037104">
    <property type="entry name" value="Annexin_sf"/>
</dbReference>
<evidence type="ECO:0000313" key="3">
    <source>
        <dbReference type="Proteomes" id="UP000887226"/>
    </source>
</evidence>
<dbReference type="SUPFAM" id="SSF47874">
    <property type="entry name" value="Annexin"/>
    <property type="match status" value="1"/>
</dbReference>
<dbReference type="GO" id="GO:0005737">
    <property type="term" value="C:cytoplasm"/>
    <property type="evidence" value="ECO:0007669"/>
    <property type="project" value="TreeGrafter"/>
</dbReference>
<evidence type="ECO:0000313" key="2">
    <source>
        <dbReference type="EMBL" id="KAG9247172.1"/>
    </source>
</evidence>
<feature type="compositionally biased region" description="Pro residues" evidence="1">
    <location>
        <begin position="243"/>
        <end position="253"/>
    </location>
</feature>
<sequence>MSLDPRNSQRHERSRSPGGRETRERSRVDEGRNKEHLISRAPSPISSKYDREARRKDYSSDSDEEDRYEQRPNDDKRSRPLDDVRERSSRGADFVTAEPRYGKGQSSLYAIPGTFDDKEDNEEPSYGKLKSSSRPEYYAEESYDGRKWKDDYRRSERYSPDEPSYKYTGTKDREKEYKEKMERADKEATDKYATERYAREHPPNYNASFGPPVMSGISGRHDYEKPQYGTSSSGYPPLMAGQYPPPSGPPPGGRHPSLPSYMEPKQWEYAQPTENITYTKRNDSYGARPTGPPQPQSAAKPNKREDKLSSRHGSQSHSSQPPFRLTASNVVTVEPRSRNRRERSKSPPSGLAYGSLPGTKRTDPRDSLAPRVHSLSVSTGHHGSASMSLANAPGSPLLEAYQGTYQSIGSMPSPLMIANHPHGDVIEAISPLTSDDEDDRRGSKKTKRNARFHDPKEEAIILAKALRGERHGPDTGPLIEILPGVTHEQILELRVEYKKIVKTGSEKKGVNIAKHIKMRLKDEDPNLMKACYACALGKWEGEAYWANFWYQGEKSRRELLIESLFGRTNREILAIKDSFSDKKYSDSLTKCMRTELKEDKFKKAVLLALDAKKIEERDGVDRDLVQDDVRALYKALRSERGGETVMIGIIVVRSDAHLKEALRVYDSMYRANFAREMLKKSGNLVGEILAHILNGVINKPVRDALLVHHALSLSKSDSIRTELLISRLVRYHWDRPHMEAIKREFRSRYGMEMQAAVRDGTRSDWGRFCEMLCVRRMGDEVRRVERIGEVEIREEYRR</sequence>
<protein>
    <submittedName>
        <fullName evidence="2">Annexin A1</fullName>
    </submittedName>
</protein>
<dbReference type="GO" id="GO:0005886">
    <property type="term" value="C:plasma membrane"/>
    <property type="evidence" value="ECO:0007669"/>
    <property type="project" value="TreeGrafter"/>
</dbReference>
<name>A0A9P7Z8P4_9HELO</name>